<dbReference type="InterPro" id="IPR033113">
    <property type="entry name" value="PLA2_histidine"/>
</dbReference>
<name>A0A118JSD2_CYNCS</name>
<keyword evidence="8" id="KW-0732">Signal</keyword>
<dbReference type="FunFam" id="1.20.90.10:FF:000005">
    <property type="entry name" value="Secretory phospholipase A2"/>
    <property type="match status" value="1"/>
</dbReference>
<dbReference type="Gramene" id="KVH88466">
    <property type="protein sequence ID" value="KVH88466"/>
    <property type="gene ID" value="Ccrd_026752"/>
</dbReference>
<keyword evidence="6" id="KW-0964">Secreted</keyword>
<comment type="caution">
    <text evidence="15">The sequence shown here is derived from an EMBL/GenBank/DDBJ whole genome shotgun (WGS) entry which is preliminary data.</text>
</comment>
<dbReference type="GO" id="GO:0050482">
    <property type="term" value="P:arachidonate secretion"/>
    <property type="evidence" value="ECO:0007669"/>
    <property type="project" value="InterPro"/>
</dbReference>
<evidence type="ECO:0000256" key="11">
    <source>
        <dbReference type="ARBA" id="ARBA00022963"/>
    </source>
</evidence>
<evidence type="ECO:0000256" key="7">
    <source>
        <dbReference type="ARBA" id="ARBA00022723"/>
    </source>
</evidence>
<keyword evidence="14" id="KW-1133">Transmembrane helix</keyword>
<dbReference type="InterPro" id="IPR036444">
    <property type="entry name" value="PLipase_A2_dom_sf"/>
</dbReference>
<accession>A0A118JSD2</accession>
<evidence type="ECO:0000256" key="1">
    <source>
        <dbReference type="ARBA" id="ARBA00001604"/>
    </source>
</evidence>
<dbReference type="EMBL" id="LEKV01005400">
    <property type="protein sequence ID" value="KVH88466.1"/>
    <property type="molecule type" value="Genomic_DNA"/>
</dbReference>
<evidence type="ECO:0000313" key="16">
    <source>
        <dbReference type="Proteomes" id="UP000243975"/>
    </source>
</evidence>
<feature type="transmembrane region" description="Helical" evidence="14">
    <location>
        <begin position="12"/>
        <end position="30"/>
    </location>
</feature>
<keyword evidence="9" id="KW-0378">Hydrolase</keyword>
<dbReference type="Gene3D" id="1.20.90.10">
    <property type="entry name" value="Phospholipase A2 domain"/>
    <property type="match status" value="1"/>
</dbReference>
<keyword evidence="14" id="KW-0812">Transmembrane</keyword>
<dbReference type="GO" id="GO:0004623">
    <property type="term" value="F:phospholipase A2 activity"/>
    <property type="evidence" value="ECO:0007669"/>
    <property type="project" value="UniProtKB-EC"/>
</dbReference>
<comment type="subcellular location">
    <subcellularLocation>
        <location evidence="3">Secreted</location>
    </subcellularLocation>
</comment>
<keyword evidence="10" id="KW-0106">Calcium</keyword>
<evidence type="ECO:0000256" key="4">
    <source>
        <dbReference type="ARBA" id="ARBA00007056"/>
    </source>
</evidence>
<dbReference type="AlphaFoldDB" id="A0A118JSD2"/>
<protein>
    <recommendedName>
        <fullName evidence="5">phospholipase A2</fullName>
        <ecNumber evidence="5">3.1.1.4</ecNumber>
    </recommendedName>
</protein>
<evidence type="ECO:0000256" key="13">
    <source>
        <dbReference type="ARBA" id="ARBA00023157"/>
    </source>
</evidence>
<evidence type="ECO:0000256" key="3">
    <source>
        <dbReference type="ARBA" id="ARBA00004613"/>
    </source>
</evidence>
<evidence type="ECO:0000256" key="6">
    <source>
        <dbReference type="ARBA" id="ARBA00022525"/>
    </source>
</evidence>
<keyword evidence="11" id="KW-0442">Lipid degradation</keyword>
<proteinExistence type="inferred from homology"/>
<reference evidence="15 16" key="1">
    <citation type="journal article" date="2016" name="Sci. Rep.">
        <title>The genome sequence of the outbreeding globe artichoke constructed de novo incorporating a phase-aware low-pass sequencing strategy of F1 progeny.</title>
        <authorList>
            <person name="Scaglione D."/>
            <person name="Reyes-Chin-Wo S."/>
            <person name="Acquadro A."/>
            <person name="Froenicke L."/>
            <person name="Portis E."/>
            <person name="Beitel C."/>
            <person name="Tirone M."/>
            <person name="Mauro R."/>
            <person name="Lo Monaco A."/>
            <person name="Mauromicale G."/>
            <person name="Faccioli P."/>
            <person name="Cattivelli L."/>
            <person name="Rieseberg L."/>
            <person name="Michelmore R."/>
            <person name="Lanteri S."/>
        </authorList>
    </citation>
    <scope>NUCLEOTIDE SEQUENCE [LARGE SCALE GENOMIC DNA]</scope>
    <source>
        <strain evidence="15">2C</strain>
    </source>
</reference>
<gene>
    <name evidence="15" type="ORF">Ccrd_026752</name>
</gene>
<dbReference type="Proteomes" id="UP000243975">
    <property type="component" value="Unassembled WGS sequence"/>
</dbReference>
<evidence type="ECO:0000256" key="2">
    <source>
        <dbReference type="ARBA" id="ARBA00001913"/>
    </source>
</evidence>
<evidence type="ECO:0000313" key="15">
    <source>
        <dbReference type="EMBL" id="KVH88466.1"/>
    </source>
</evidence>
<keyword evidence="14" id="KW-0472">Membrane</keyword>
<evidence type="ECO:0000256" key="5">
    <source>
        <dbReference type="ARBA" id="ARBA00013278"/>
    </source>
</evidence>
<keyword evidence="16" id="KW-1185">Reference proteome</keyword>
<sequence length="163" mass="17761">MLHLSVPFTSSMASLLHPLLFISFLTLYYSPISLFALKVNVGANTGVSLSKECSNKCESSFCKVPPLLRYGKYCGILYSGCPGEKPCDELDACCMKHDACIAANNNNYLSEECNKGLLGCVQRFKKAGSRTFKGNTCDVNDVTNTINLVMDAAVLAGRYIHKP</sequence>
<dbReference type="OMA" id="CQVDEVI"/>
<evidence type="ECO:0000256" key="8">
    <source>
        <dbReference type="ARBA" id="ARBA00022729"/>
    </source>
</evidence>
<evidence type="ECO:0000256" key="9">
    <source>
        <dbReference type="ARBA" id="ARBA00022801"/>
    </source>
</evidence>
<evidence type="ECO:0000256" key="10">
    <source>
        <dbReference type="ARBA" id="ARBA00022837"/>
    </source>
</evidence>
<dbReference type="PROSITE" id="PS00118">
    <property type="entry name" value="PA2_HIS"/>
    <property type="match status" value="1"/>
</dbReference>
<evidence type="ECO:0000256" key="12">
    <source>
        <dbReference type="ARBA" id="ARBA00023098"/>
    </source>
</evidence>
<dbReference type="GO" id="GO:0046872">
    <property type="term" value="F:metal ion binding"/>
    <property type="evidence" value="ECO:0007669"/>
    <property type="project" value="UniProtKB-KW"/>
</dbReference>
<dbReference type="CDD" id="cd04706">
    <property type="entry name" value="PLA2_plant"/>
    <property type="match status" value="1"/>
</dbReference>
<dbReference type="GO" id="GO:0005576">
    <property type="term" value="C:extracellular region"/>
    <property type="evidence" value="ECO:0007669"/>
    <property type="project" value="UniProtKB-SubCell"/>
</dbReference>
<dbReference type="EC" id="3.1.1.4" evidence="5"/>
<comment type="catalytic activity">
    <reaction evidence="1">
        <text>a 1,2-diacyl-sn-glycero-3-phosphocholine + H2O = a 1-acyl-sn-glycero-3-phosphocholine + a fatty acid + H(+)</text>
        <dbReference type="Rhea" id="RHEA:15801"/>
        <dbReference type="ChEBI" id="CHEBI:15377"/>
        <dbReference type="ChEBI" id="CHEBI:15378"/>
        <dbReference type="ChEBI" id="CHEBI:28868"/>
        <dbReference type="ChEBI" id="CHEBI:57643"/>
        <dbReference type="ChEBI" id="CHEBI:58168"/>
        <dbReference type="EC" id="3.1.1.4"/>
    </reaction>
</comment>
<keyword evidence="7" id="KW-0479">Metal-binding</keyword>
<dbReference type="SUPFAM" id="SSF48619">
    <property type="entry name" value="Phospholipase A2, PLA2"/>
    <property type="match status" value="1"/>
</dbReference>
<dbReference type="GO" id="GO:0006644">
    <property type="term" value="P:phospholipid metabolic process"/>
    <property type="evidence" value="ECO:0007669"/>
    <property type="project" value="InterPro"/>
</dbReference>
<dbReference type="GO" id="GO:0005794">
    <property type="term" value="C:Golgi apparatus"/>
    <property type="evidence" value="ECO:0007669"/>
    <property type="project" value="EnsemblPlants"/>
</dbReference>
<keyword evidence="13" id="KW-1015">Disulfide bond</keyword>
<keyword evidence="12" id="KW-0443">Lipid metabolism</keyword>
<evidence type="ECO:0000256" key="14">
    <source>
        <dbReference type="SAM" id="Phobius"/>
    </source>
</evidence>
<organism evidence="15 16">
    <name type="scientific">Cynara cardunculus var. scolymus</name>
    <name type="common">Globe artichoke</name>
    <name type="synonym">Cynara scolymus</name>
    <dbReference type="NCBI Taxonomy" id="59895"/>
    <lineage>
        <taxon>Eukaryota</taxon>
        <taxon>Viridiplantae</taxon>
        <taxon>Streptophyta</taxon>
        <taxon>Embryophyta</taxon>
        <taxon>Tracheophyta</taxon>
        <taxon>Spermatophyta</taxon>
        <taxon>Magnoliopsida</taxon>
        <taxon>eudicotyledons</taxon>
        <taxon>Gunneridae</taxon>
        <taxon>Pentapetalae</taxon>
        <taxon>asterids</taxon>
        <taxon>campanulids</taxon>
        <taxon>Asterales</taxon>
        <taxon>Asteraceae</taxon>
        <taxon>Carduoideae</taxon>
        <taxon>Cardueae</taxon>
        <taxon>Carduinae</taxon>
        <taxon>Cynara</taxon>
    </lineage>
</organism>
<comment type="similarity">
    <text evidence="4">Belongs to the phospholipase A2 family.</text>
</comment>
<dbReference type="GO" id="GO:0016042">
    <property type="term" value="P:lipid catabolic process"/>
    <property type="evidence" value="ECO:0007669"/>
    <property type="project" value="UniProtKB-KW"/>
</dbReference>
<comment type="cofactor">
    <cofactor evidence="2">
        <name>Ca(2+)</name>
        <dbReference type="ChEBI" id="CHEBI:29108"/>
    </cofactor>
</comment>
<dbReference type="STRING" id="59895.A0A118JSD2"/>